<dbReference type="RefSeq" id="WP_317635078.1">
    <property type="nucleotide sequence ID" value="NZ_AP026802.1"/>
</dbReference>
<dbReference type="PANTHER" id="PTHR43335:SF4">
    <property type="entry name" value="ABC TRANSPORTER, ATP-BINDING PROTEIN"/>
    <property type="match status" value="1"/>
</dbReference>
<dbReference type="Proteomes" id="UP001321861">
    <property type="component" value="Chromosome"/>
</dbReference>
<dbReference type="GO" id="GO:0016887">
    <property type="term" value="F:ATP hydrolysis activity"/>
    <property type="evidence" value="ECO:0007669"/>
    <property type="project" value="InterPro"/>
</dbReference>
<dbReference type="GO" id="GO:0005524">
    <property type="term" value="F:ATP binding"/>
    <property type="evidence" value="ECO:0007669"/>
    <property type="project" value="UniProtKB-KW"/>
</dbReference>
<sequence length="296" mass="32366">MSNQTILSVKHLNKSFGAKQILFDLSFKVQSGHIVGLVGPNGAGKTTILKAILGLIKSSGEILIDGQLMSFNHSAPLKSVGALIEYPGIYPYLTGRQHLQLFAHNGDIQTTIDELALNDFIDQKAKKYSLGMKQKLGIALALINNPQLVILDEPLNGLDPQATRDLRELIITKAQAGTTFLVSSHLLSELQKLADDLIVIDHGRLIASAAMNEILASNRHYVVISTNNDSLAEQTLSQNNYPVVSSDPLKVMIDAAHPVEKLLTVLNEQRVTVKDLIHEDDDLEQSILTILEEKNA</sequence>
<evidence type="ECO:0000256" key="4">
    <source>
        <dbReference type="ARBA" id="ARBA00022840"/>
    </source>
</evidence>
<keyword evidence="2" id="KW-0813">Transport</keyword>
<dbReference type="PROSITE" id="PS00211">
    <property type="entry name" value="ABC_TRANSPORTER_1"/>
    <property type="match status" value="1"/>
</dbReference>
<dbReference type="AlphaFoldDB" id="A0AAU9DCI6"/>
<dbReference type="InterPro" id="IPR003439">
    <property type="entry name" value="ABC_transporter-like_ATP-bd"/>
</dbReference>
<organism evidence="6 7">
    <name type="scientific">Xylocopilactobacillus apicola</name>
    <dbReference type="NCBI Taxonomy" id="2932184"/>
    <lineage>
        <taxon>Bacteria</taxon>
        <taxon>Bacillati</taxon>
        <taxon>Bacillota</taxon>
        <taxon>Bacilli</taxon>
        <taxon>Lactobacillales</taxon>
        <taxon>Lactobacillaceae</taxon>
        <taxon>Xylocopilactobacillus</taxon>
    </lineage>
</organism>
<keyword evidence="3" id="KW-0547">Nucleotide-binding</keyword>
<feature type="domain" description="ABC transporter" evidence="5">
    <location>
        <begin position="7"/>
        <end position="227"/>
    </location>
</feature>
<keyword evidence="4 6" id="KW-0067">ATP-binding</keyword>
<dbReference type="Pfam" id="PF00005">
    <property type="entry name" value="ABC_tran"/>
    <property type="match status" value="1"/>
</dbReference>
<dbReference type="PANTHER" id="PTHR43335">
    <property type="entry name" value="ABC TRANSPORTER, ATP-BINDING PROTEIN"/>
    <property type="match status" value="1"/>
</dbReference>
<dbReference type="SUPFAM" id="SSF52540">
    <property type="entry name" value="P-loop containing nucleoside triphosphate hydrolases"/>
    <property type="match status" value="1"/>
</dbReference>
<evidence type="ECO:0000313" key="7">
    <source>
        <dbReference type="Proteomes" id="UP001321861"/>
    </source>
</evidence>
<keyword evidence="7" id="KW-1185">Reference proteome</keyword>
<accession>A0AAU9DCI6</accession>
<evidence type="ECO:0000256" key="3">
    <source>
        <dbReference type="ARBA" id="ARBA00022741"/>
    </source>
</evidence>
<dbReference type="InterPro" id="IPR017871">
    <property type="entry name" value="ABC_transporter-like_CS"/>
</dbReference>
<gene>
    <name evidence="6" type="ORF">XA3_17160</name>
</gene>
<dbReference type="KEGG" id="xap:XA3_17160"/>
<proteinExistence type="inferred from homology"/>
<dbReference type="Gene3D" id="3.40.50.300">
    <property type="entry name" value="P-loop containing nucleotide triphosphate hydrolases"/>
    <property type="match status" value="1"/>
</dbReference>
<evidence type="ECO:0000313" key="6">
    <source>
        <dbReference type="EMBL" id="BDR59275.1"/>
    </source>
</evidence>
<reference evidence="6 7" key="1">
    <citation type="journal article" date="2023" name="Microbiol. Spectr.">
        <title>Symbiosis of Carpenter Bees with Uncharacterized Lactic Acid Bacteria Showing NAD Auxotrophy.</title>
        <authorList>
            <person name="Kawasaki S."/>
            <person name="Ozawa K."/>
            <person name="Mori T."/>
            <person name="Yamamoto A."/>
            <person name="Ito M."/>
            <person name="Ohkuma M."/>
            <person name="Sakamoto M."/>
            <person name="Matsutani M."/>
        </authorList>
    </citation>
    <scope>NUCLEOTIDE SEQUENCE [LARGE SCALE GENOMIC DNA]</scope>
    <source>
        <strain evidence="6 7">XA3</strain>
    </source>
</reference>
<dbReference type="PROSITE" id="PS50893">
    <property type="entry name" value="ABC_TRANSPORTER_2"/>
    <property type="match status" value="1"/>
</dbReference>
<protein>
    <submittedName>
        <fullName evidence="6">ABC transporter ATP-binding protein</fullName>
    </submittedName>
</protein>
<dbReference type="EMBL" id="AP026802">
    <property type="protein sequence ID" value="BDR59275.1"/>
    <property type="molecule type" value="Genomic_DNA"/>
</dbReference>
<name>A0AAU9DCI6_9LACO</name>
<comment type="similarity">
    <text evidence="1">Belongs to the ABC transporter superfamily.</text>
</comment>
<evidence type="ECO:0000256" key="2">
    <source>
        <dbReference type="ARBA" id="ARBA00022448"/>
    </source>
</evidence>
<dbReference type="InterPro" id="IPR027417">
    <property type="entry name" value="P-loop_NTPase"/>
</dbReference>
<dbReference type="SMART" id="SM00382">
    <property type="entry name" value="AAA"/>
    <property type="match status" value="1"/>
</dbReference>
<dbReference type="InterPro" id="IPR003593">
    <property type="entry name" value="AAA+_ATPase"/>
</dbReference>
<evidence type="ECO:0000256" key="1">
    <source>
        <dbReference type="ARBA" id="ARBA00005417"/>
    </source>
</evidence>
<evidence type="ECO:0000259" key="5">
    <source>
        <dbReference type="PROSITE" id="PS50893"/>
    </source>
</evidence>